<evidence type="ECO:0000259" key="9">
    <source>
        <dbReference type="Pfam" id="PF00909"/>
    </source>
</evidence>
<name>A0A3N5BQ95_9THEO</name>
<dbReference type="AlphaFoldDB" id="A0A3N5BQ95"/>
<accession>A0A3N5BQ95</accession>
<feature type="transmembrane region" description="Helical" evidence="8">
    <location>
        <begin position="98"/>
        <end position="120"/>
    </location>
</feature>
<dbReference type="NCBIfam" id="TIGR00836">
    <property type="entry name" value="amt"/>
    <property type="match status" value="1"/>
</dbReference>
<comment type="subcellular location">
    <subcellularLocation>
        <location evidence="8">Cell membrane</location>
        <topology evidence="8">Multi-pass membrane protein</topology>
    </subcellularLocation>
    <subcellularLocation>
        <location evidence="1">Membrane</location>
        <topology evidence="1">Multi-pass membrane protein</topology>
    </subcellularLocation>
</comment>
<dbReference type="FunFam" id="1.10.3430.10:FF:000008">
    <property type="entry name" value="Ammonium transporter"/>
    <property type="match status" value="1"/>
</dbReference>
<dbReference type="PANTHER" id="PTHR11730">
    <property type="entry name" value="AMMONIUM TRANSPORTER"/>
    <property type="match status" value="1"/>
</dbReference>
<dbReference type="Proteomes" id="UP000282654">
    <property type="component" value="Unassembled WGS sequence"/>
</dbReference>
<keyword evidence="11" id="KW-1185">Reference proteome</keyword>
<dbReference type="EMBL" id="RKRE01000001">
    <property type="protein sequence ID" value="RPF49772.1"/>
    <property type="molecule type" value="Genomic_DNA"/>
</dbReference>
<evidence type="ECO:0000256" key="2">
    <source>
        <dbReference type="ARBA" id="ARBA00005887"/>
    </source>
</evidence>
<dbReference type="Gene3D" id="1.10.3430.10">
    <property type="entry name" value="Ammonium transporter AmtB like domains"/>
    <property type="match status" value="1"/>
</dbReference>
<dbReference type="RefSeq" id="WP_123927759.1">
    <property type="nucleotide sequence ID" value="NZ_RKRE01000001.1"/>
</dbReference>
<comment type="similarity">
    <text evidence="2 8">Belongs to the ammonia transporter channel (TC 1.A.11.2) family.</text>
</comment>
<feature type="transmembrane region" description="Helical" evidence="8">
    <location>
        <begin position="127"/>
        <end position="149"/>
    </location>
</feature>
<dbReference type="PANTHER" id="PTHR11730:SF89">
    <property type="entry name" value="AMMONIUM TRANSPORTER SLL0108-RELATED"/>
    <property type="match status" value="1"/>
</dbReference>
<reference evidence="10 11" key="1">
    <citation type="submission" date="2018-11" db="EMBL/GenBank/DDBJ databases">
        <title>Genomic Encyclopedia of Type Strains, Phase IV (KMG-IV): sequencing the most valuable type-strain genomes for metagenomic binning, comparative biology and taxonomic classification.</title>
        <authorList>
            <person name="Goeker M."/>
        </authorList>
    </citation>
    <scope>NUCLEOTIDE SEQUENCE [LARGE SCALE GENOMIC DNA]</scope>
    <source>
        <strain evidence="10 11">DSM 102936</strain>
    </source>
</reference>
<comment type="caution">
    <text evidence="10">The sequence shown here is derived from an EMBL/GenBank/DDBJ whole genome shotgun (WGS) entry which is preliminary data.</text>
</comment>
<dbReference type="InterPro" id="IPR001905">
    <property type="entry name" value="Ammonium_transpt"/>
</dbReference>
<feature type="transmembrane region" description="Helical" evidence="8">
    <location>
        <begin position="161"/>
        <end position="182"/>
    </location>
</feature>
<protein>
    <recommendedName>
        <fullName evidence="8">Ammonium transporter</fullName>
    </recommendedName>
</protein>
<feature type="transmembrane region" description="Helical" evidence="8">
    <location>
        <begin position="203"/>
        <end position="220"/>
    </location>
</feature>
<proteinExistence type="inferred from homology"/>
<evidence type="ECO:0000313" key="11">
    <source>
        <dbReference type="Proteomes" id="UP000282654"/>
    </source>
</evidence>
<evidence type="ECO:0000256" key="8">
    <source>
        <dbReference type="RuleBase" id="RU362002"/>
    </source>
</evidence>
<feature type="transmembrane region" description="Helical" evidence="8">
    <location>
        <begin position="350"/>
        <end position="377"/>
    </location>
</feature>
<evidence type="ECO:0000256" key="1">
    <source>
        <dbReference type="ARBA" id="ARBA00004141"/>
    </source>
</evidence>
<dbReference type="InterPro" id="IPR024041">
    <property type="entry name" value="NH4_transpt_AmtB-like_dom"/>
</dbReference>
<dbReference type="InterPro" id="IPR029020">
    <property type="entry name" value="Ammonium/urea_transptr"/>
</dbReference>
<dbReference type="PROSITE" id="PS01219">
    <property type="entry name" value="AMMONIUM_TRANSP"/>
    <property type="match status" value="1"/>
</dbReference>
<keyword evidence="3 8" id="KW-0813">Transport</keyword>
<organism evidence="10 11">
    <name type="scientific">Thermodesulfitimonas autotrophica</name>
    <dbReference type="NCBI Taxonomy" id="1894989"/>
    <lineage>
        <taxon>Bacteria</taxon>
        <taxon>Bacillati</taxon>
        <taxon>Bacillota</taxon>
        <taxon>Clostridia</taxon>
        <taxon>Thermoanaerobacterales</taxon>
        <taxon>Thermoanaerobacteraceae</taxon>
        <taxon>Thermodesulfitimonas</taxon>
    </lineage>
</organism>
<evidence type="ECO:0000313" key="10">
    <source>
        <dbReference type="EMBL" id="RPF49772.1"/>
    </source>
</evidence>
<feature type="transmembrane region" description="Helical" evidence="8">
    <location>
        <begin position="266"/>
        <end position="286"/>
    </location>
</feature>
<feature type="domain" description="Ammonium transporter AmtB-like" evidence="9">
    <location>
        <begin position="13"/>
        <end position="404"/>
    </location>
</feature>
<evidence type="ECO:0000256" key="6">
    <source>
        <dbReference type="ARBA" id="ARBA00023136"/>
    </source>
</evidence>
<evidence type="ECO:0000256" key="3">
    <source>
        <dbReference type="ARBA" id="ARBA00022448"/>
    </source>
</evidence>
<dbReference type="SUPFAM" id="SSF111352">
    <property type="entry name" value="Ammonium transporter"/>
    <property type="match status" value="1"/>
</dbReference>
<dbReference type="GO" id="GO:0008519">
    <property type="term" value="F:ammonium channel activity"/>
    <property type="evidence" value="ECO:0007669"/>
    <property type="project" value="InterPro"/>
</dbReference>
<feature type="transmembrane region" description="Helical" evidence="8">
    <location>
        <begin position="292"/>
        <end position="308"/>
    </location>
</feature>
<evidence type="ECO:0000256" key="5">
    <source>
        <dbReference type="ARBA" id="ARBA00022989"/>
    </source>
</evidence>
<feature type="transmembrane region" description="Helical" evidence="8">
    <location>
        <begin position="49"/>
        <end position="71"/>
    </location>
</feature>
<keyword evidence="6 8" id="KW-0472">Membrane</keyword>
<dbReference type="Pfam" id="PF00909">
    <property type="entry name" value="Ammonium_transp"/>
    <property type="match status" value="1"/>
</dbReference>
<dbReference type="GO" id="GO:0097272">
    <property type="term" value="P:ammonium homeostasis"/>
    <property type="evidence" value="ECO:0007669"/>
    <property type="project" value="TreeGrafter"/>
</dbReference>
<dbReference type="GO" id="GO:0005886">
    <property type="term" value="C:plasma membrane"/>
    <property type="evidence" value="ECO:0007669"/>
    <property type="project" value="UniProtKB-SubCell"/>
</dbReference>
<gene>
    <name evidence="10" type="ORF">EDD75_0595</name>
</gene>
<sequence>MNANLLATGINTVWVLLCAALVFFMEAGFAFLEAGFIRAKNSLNIVMKVFTDTTVGMLVFYVCGFGLMYGLDRAGLIGTNGFFLSGNLGHLKLGIPLYAYWLFQAAFAVAAASIVSGAVAERMRFAPYIIFTALLTGIIYPLAGHWVWGGGWLSRLGMLDFAGSAVVHALGGFSALAAVWVLGPRQGKYNPDGSVNVIPAHNLHLAFLGTFILWLGWFGFNPGSSLSGLDMNIARIALTTNLAAAAGGTASMLFTLAKWGKPDPSMAMNGALAGLVAITGGCAYVAPPAAVLIGLVAGVLVVVAVGFFDRLHADDPVGAIAVHGVNGTWGILAVGLFAEKGGLFYGGGFHLLGVQALGVATVALLGFAATATVFYLLKKTVGIRVSAQEELEGLDLNEHGVGAYAGLVTEPFYETVLEEPSLSVLQKSVDRITERV</sequence>
<feature type="transmembrane region" description="Helical" evidence="8">
    <location>
        <begin position="320"/>
        <end position="338"/>
    </location>
</feature>
<keyword evidence="7 8" id="KW-0924">Ammonia transport</keyword>
<evidence type="ECO:0000256" key="7">
    <source>
        <dbReference type="ARBA" id="ARBA00023177"/>
    </source>
</evidence>
<keyword evidence="4 8" id="KW-0812">Transmembrane</keyword>
<keyword evidence="5 8" id="KW-1133">Transmembrane helix</keyword>
<feature type="transmembrane region" description="Helical" evidence="8">
    <location>
        <begin position="12"/>
        <end position="37"/>
    </location>
</feature>
<feature type="transmembrane region" description="Helical" evidence="8">
    <location>
        <begin position="232"/>
        <end position="254"/>
    </location>
</feature>
<evidence type="ECO:0000256" key="4">
    <source>
        <dbReference type="ARBA" id="ARBA00022692"/>
    </source>
</evidence>
<dbReference type="OrthoDB" id="9814202at2"/>
<dbReference type="InterPro" id="IPR018047">
    <property type="entry name" value="Ammonium_transpt_CS"/>
</dbReference>